<keyword evidence="2" id="KW-0698">rRNA processing</keyword>
<keyword evidence="3" id="KW-0540">Nuclease</keyword>
<dbReference type="GO" id="GO:0000175">
    <property type="term" value="F:3'-5'-RNA exonuclease activity"/>
    <property type="evidence" value="ECO:0007669"/>
    <property type="project" value="InterPro"/>
</dbReference>
<name>A0A9N9G1V4_9GLOM</name>
<evidence type="ECO:0000256" key="6">
    <source>
        <dbReference type="ARBA" id="ARBA00022839"/>
    </source>
</evidence>
<dbReference type="CDD" id="cd06147">
    <property type="entry name" value="Rrp6p_like_exo"/>
    <property type="match status" value="1"/>
</dbReference>
<evidence type="ECO:0000256" key="9">
    <source>
        <dbReference type="SAM" id="Coils"/>
    </source>
</evidence>
<organism evidence="11 12">
    <name type="scientific">Paraglomus brasilianum</name>
    <dbReference type="NCBI Taxonomy" id="144538"/>
    <lineage>
        <taxon>Eukaryota</taxon>
        <taxon>Fungi</taxon>
        <taxon>Fungi incertae sedis</taxon>
        <taxon>Mucoromycota</taxon>
        <taxon>Glomeromycotina</taxon>
        <taxon>Glomeromycetes</taxon>
        <taxon>Paraglomerales</taxon>
        <taxon>Paraglomeraceae</taxon>
        <taxon>Paraglomus</taxon>
    </lineage>
</organism>
<dbReference type="SUPFAM" id="SSF53098">
    <property type="entry name" value="Ribonuclease H-like"/>
    <property type="match status" value="1"/>
</dbReference>
<keyword evidence="7" id="KW-0539">Nucleus</keyword>
<dbReference type="PANTHER" id="PTHR12124:SF47">
    <property type="entry name" value="EXOSOME COMPONENT 10"/>
    <property type="match status" value="1"/>
</dbReference>
<dbReference type="AlphaFoldDB" id="A0A9N9G1V4"/>
<gene>
    <name evidence="11" type="ORF">PBRASI_LOCUS6505</name>
</gene>
<evidence type="ECO:0000256" key="1">
    <source>
        <dbReference type="ARBA" id="ARBA00004123"/>
    </source>
</evidence>
<evidence type="ECO:0000256" key="2">
    <source>
        <dbReference type="ARBA" id="ARBA00022552"/>
    </source>
</evidence>
<dbReference type="InterPro" id="IPR012337">
    <property type="entry name" value="RNaseH-like_sf"/>
</dbReference>
<dbReference type="InterPro" id="IPR002562">
    <property type="entry name" value="3'-5'_exonuclease_dom"/>
</dbReference>
<dbReference type="SUPFAM" id="SSF47819">
    <property type="entry name" value="HRDC-like"/>
    <property type="match status" value="1"/>
</dbReference>
<dbReference type="GO" id="GO:0071036">
    <property type="term" value="P:nuclear polyadenylation-dependent snoRNA catabolic process"/>
    <property type="evidence" value="ECO:0007669"/>
    <property type="project" value="TreeGrafter"/>
</dbReference>
<dbReference type="GO" id="GO:0071040">
    <property type="term" value="P:nuclear polyadenylation-dependent antisense transcript catabolic process"/>
    <property type="evidence" value="ECO:0007669"/>
    <property type="project" value="TreeGrafter"/>
</dbReference>
<dbReference type="GO" id="GO:0071044">
    <property type="term" value="P:histone mRNA catabolic process"/>
    <property type="evidence" value="ECO:0007669"/>
    <property type="project" value="TreeGrafter"/>
</dbReference>
<keyword evidence="4" id="KW-0378">Hydrolase</keyword>
<keyword evidence="12" id="KW-1185">Reference proteome</keyword>
<dbReference type="Proteomes" id="UP000789739">
    <property type="component" value="Unassembled WGS sequence"/>
</dbReference>
<feature type="coiled-coil region" evidence="9">
    <location>
        <begin position="238"/>
        <end position="265"/>
    </location>
</feature>
<evidence type="ECO:0000256" key="7">
    <source>
        <dbReference type="ARBA" id="ARBA00023242"/>
    </source>
</evidence>
<accession>A0A9N9G1V4</accession>
<evidence type="ECO:0000259" key="10">
    <source>
        <dbReference type="PROSITE" id="PS50967"/>
    </source>
</evidence>
<keyword evidence="5" id="KW-0271">Exosome</keyword>
<dbReference type="GO" id="GO:0000166">
    <property type="term" value="F:nucleotide binding"/>
    <property type="evidence" value="ECO:0007669"/>
    <property type="project" value="InterPro"/>
</dbReference>
<keyword evidence="9" id="KW-0175">Coiled coil</keyword>
<reference evidence="11" key="1">
    <citation type="submission" date="2021-06" db="EMBL/GenBank/DDBJ databases">
        <authorList>
            <person name="Kallberg Y."/>
            <person name="Tangrot J."/>
            <person name="Rosling A."/>
        </authorList>
    </citation>
    <scope>NUCLEOTIDE SEQUENCE</scope>
    <source>
        <strain evidence="11">BR232B</strain>
    </source>
</reference>
<protein>
    <submittedName>
        <fullName evidence="11">10533_t:CDS:1</fullName>
    </submittedName>
</protein>
<dbReference type="GO" id="GO:0071051">
    <property type="term" value="P:poly(A)-dependent snoRNA 3'-end processing"/>
    <property type="evidence" value="ECO:0007669"/>
    <property type="project" value="TreeGrafter"/>
</dbReference>
<dbReference type="InterPro" id="IPR045092">
    <property type="entry name" value="Rrp6-like"/>
</dbReference>
<comment type="similarity">
    <text evidence="8">Belongs to the exosome component 10/RRP6 family.</text>
</comment>
<dbReference type="PROSITE" id="PS50967">
    <property type="entry name" value="HRDC"/>
    <property type="match status" value="1"/>
</dbReference>
<dbReference type="InterPro" id="IPR044876">
    <property type="entry name" value="HRDC_dom_sf"/>
</dbReference>
<dbReference type="Gene3D" id="3.30.420.10">
    <property type="entry name" value="Ribonuclease H-like superfamily/Ribonuclease H"/>
    <property type="match status" value="1"/>
</dbReference>
<dbReference type="SMART" id="SM00474">
    <property type="entry name" value="35EXOc"/>
    <property type="match status" value="1"/>
</dbReference>
<dbReference type="GO" id="GO:0071039">
    <property type="term" value="P:nuclear polyadenylation-dependent CUT catabolic process"/>
    <property type="evidence" value="ECO:0007669"/>
    <property type="project" value="TreeGrafter"/>
</dbReference>
<dbReference type="FunFam" id="1.10.150.80:FF:000001">
    <property type="entry name" value="Putative exosome component 10"/>
    <property type="match status" value="1"/>
</dbReference>
<evidence type="ECO:0000256" key="3">
    <source>
        <dbReference type="ARBA" id="ARBA00022722"/>
    </source>
</evidence>
<comment type="subcellular location">
    <subcellularLocation>
        <location evidence="1">Nucleus</location>
    </subcellularLocation>
</comment>
<evidence type="ECO:0000256" key="5">
    <source>
        <dbReference type="ARBA" id="ARBA00022835"/>
    </source>
</evidence>
<dbReference type="Gene3D" id="1.10.150.80">
    <property type="entry name" value="HRDC domain"/>
    <property type="match status" value="1"/>
</dbReference>
<feature type="domain" description="HRDC" evidence="10">
    <location>
        <begin position="457"/>
        <end position="537"/>
    </location>
</feature>
<dbReference type="FunFam" id="3.30.420.10:FF:000059">
    <property type="entry name" value="Exosome complex exonuclease Rrp6"/>
    <property type="match status" value="1"/>
</dbReference>
<dbReference type="GO" id="GO:0000467">
    <property type="term" value="P:exonucleolytic trimming to generate mature 3'-end of 5.8S rRNA from tricistronic rRNA transcript (SSU-rRNA, 5.8S rRNA, LSU-rRNA)"/>
    <property type="evidence" value="ECO:0007669"/>
    <property type="project" value="InterPro"/>
</dbReference>
<dbReference type="OrthoDB" id="2250022at2759"/>
<dbReference type="GO" id="GO:0003727">
    <property type="term" value="F:single-stranded RNA binding"/>
    <property type="evidence" value="ECO:0007669"/>
    <property type="project" value="TreeGrafter"/>
</dbReference>
<dbReference type="GO" id="GO:0071035">
    <property type="term" value="P:nuclear polyadenylation-dependent rRNA catabolic process"/>
    <property type="evidence" value="ECO:0007669"/>
    <property type="project" value="TreeGrafter"/>
</dbReference>
<dbReference type="Pfam" id="PF08066">
    <property type="entry name" value="PMC2NT"/>
    <property type="match status" value="1"/>
</dbReference>
<dbReference type="InterPro" id="IPR049559">
    <property type="entry name" value="Rrp6p-like_exo"/>
</dbReference>
<evidence type="ECO:0000313" key="11">
    <source>
        <dbReference type="EMBL" id="CAG8578794.1"/>
    </source>
</evidence>
<dbReference type="Pfam" id="PF01612">
    <property type="entry name" value="DNA_pol_A_exo1"/>
    <property type="match status" value="1"/>
</dbReference>
<dbReference type="InterPro" id="IPR010997">
    <property type="entry name" value="HRDC-like_sf"/>
</dbReference>
<dbReference type="GO" id="GO:0005730">
    <property type="term" value="C:nucleolus"/>
    <property type="evidence" value="ECO:0007669"/>
    <property type="project" value="TreeGrafter"/>
</dbReference>
<dbReference type="InterPro" id="IPR002121">
    <property type="entry name" value="HRDC_dom"/>
</dbReference>
<dbReference type="InterPro" id="IPR012588">
    <property type="entry name" value="Exosome-assoc_fac_Rrp6_N"/>
</dbReference>
<dbReference type="Pfam" id="PF00570">
    <property type="entry name" value="HRDC"/>
    <property type="match status" value="1"/>
</dbReference>
<evidence type="ECO:0000256" key="8">
    <source>
        <dbReference type="ARBA" id="ARBA00043957"/>
    </source>
</evidence>
<dbReference type="GO" id="GO:0071038">
    <property type="term" value="P:TRAMP-dependent tRNA surveillance pathway"/>
    <property type="evidence" value="ECO:0007669"/>
    <property type="project" value="TreeGrafter"/>
</dbReference>
<dbReference type="SMART" id="SM00341">
    <property type="entry name" value="HRDC"/>
    <property type="match status" value="1"/>
</dbReference>
<evidence type="ECO:0000313" key="12">
    <source>
        <dbReference type="Proteomes" id="UP000789739"/>
    </source>
</evidence>
<dbReference type="GO" id="GO:0071037">
    <property type="term" value="P:nuclear polyadenylation-dependent snRNA catabolic process"/>
    <property type="evidence" value="ECO:0007669"/>
    <property type="project" value="TreeGrafter"/>
</dbReference>
<keyword evidence="6" id="KW-0269">Exonuclease</keyword>
<dbReference type="GO" id="GO:0000176">
    <property type="term" value="C:nuclear exosome (RNase complex)"/>
    <property type="evidence" value="ECO:0007669"/>
    <property type="project" value="InterPro"/>
</dbReference>
<dbReference type="PANTHER" id="PTHR12124">
    <property type="entry name" value="POLYMYOSITIS/SCLERODERMA AUTOANTIGEN-RELATED"/>
    <property type="match status" value="1"/>
</dbReference>
<comment type="caution">
    <text evidence="11">The sequence shown here is derived from an EMBL/GenBank/DDBJ whole genome shotgun (WGS) entry which is preliminary data.</text>
</comment>
<dbReference type="EMBL" id="CAJVPI010000869">
    <property type="protein sequence ID" value="CAG8578794.1"/>
    <property type="molecule type" value="Genomic_DNA"/>
</dbReference>
<sequence>MADIPNITEDFARYQIEFYRRLLRTQEAAKKVSSEEIRFQRVCDREFRQSLDRIGEKLLHLTNRMITRAAGEIYDGTIQSFSELEDVEDRFASVADLNDNLLERVVSGANKRFVRGTDVCLDEFTGRAEQIAGTATPNTPVVAKKDWLDRGLMYAQGILRPQMKFRDTIDNGDAPFIPKLREKPNARVPLKDYDNAEPDVCLTHPYEYEISNIEYPQHLLNKTPESIYQPLESTPFTLVETEEQLEELCKRLETAQEIAIDLEHHDYRSYQGITCLVQISTRQEDFIIDALALRHAMHQLNQSFTDPNIVKVLHGAQMDVLWLQRDFGVYIVNLFDTFHASNVLDFGKHSLAHLLKHYCGIDADKKYQLADWRLRPLPAEMIRYAREDTHYLLYIYDRMRHELIDRSAPGKDILQVVLDRSRETSMTVYKKMEYDVENGNGFRGWKNLLAKWNHILDNQQLAVFKAIHEWRDKTARLEDESVTYVLPNHMLFEISRKMPVDPPGVLGCCNPPPTLVRIYAADIATVIKKVVIDVKPDDKLMEPEGLRNLRTLTISSKSGFIEDVEMEDIESLIKSKKFEEEPTSFSYLPSTTTLPREKSLLFGNITSLSSDSETDLDEIDREAKRKAAMLKANLRFPMNTLYLNDDSESEDDEVMQIDEGRHVKRIL</sequence>
<dbReference type="InterPro" id="IPR036397">
    <property type="entry name" value="RNaseH_sf"/>
</dbReference>
<evidence type="ECO:0000256" key="4">
    <source>
        <dbReference type="ARBA" id="ARBA00022801"/>
    </source>
</evidence>
<proteinExistence type="inferred from homology"/>